<gene>
    <name evidence="1" type="ORF">IPP15_16590</name>
</gene>
<evidence type="ECO:0000313" key="2">
    <source>
        <dbReference type="Proteomes" id="UP000808337"/>
    </source>
</evidence>
<name>A0A9D7SVG2_9BACT</name>
<accession>A0A9D7SVG2</accession>
<proteinExistence type="predicted"/>
<dbReference type="EMBL" id="JADKGY010000029">
    <property type="protein sequence ID" value="MBK9983958.1"/>
    <property type="molecule type" value="Genomic_DNA"/>
</dbReference>
<reference evidence="1 2" key="1">
    <citation type="submission" date="2020-10" db="EMBL/GenBank/DDBJ databases">
        <title>Connecting structure to function with the recovery of over 1000 high-quality activated sludge metagenome-assembled genomes encoding full-length rRNA genes using long-read sequencing.</title>
        <authorList>
            <person name="Singleton C.M."/>
            <person name="Petriglieri F."/>
            <person name="Kristensen J.M."/>
            <person name="Kirkegaard R.H."/>
            <person name="Michaelsen T.Y."/>
            <person name="Andersen M.H."/>
            <person name="Karst S.M."/>
            <person name="Dueholm M.S."/>
            <person name="Nielsen P.H."/>
            <person name="Albertsen M."/>
        </authorList>
    </citation>
    <scope>NUCLEOTIDE SEQUENCE [LARGE SCALE GENOMIC DNA]</scope>
    <source>
        <strain evidence="1">Ribe_18-Q3-R11-54_MAXAC.273</strain>
    </source>
</reference>
<sequence length="1589" mass="180551">MIHPFQTDQGTSQRQRLTENLLSGPAQIDPRSLAELLVYFEKLSRNVNYYDENLTISNWQPFFRKSLPFTIATIVKFDREADQNKLAAFRNKFERKPSPEGLQLLLNYTNNNLIKKIKSWHKLIEDGGIKKTDSIGNEISESGIPFQAAFDKIIKDKLSGPVKEFIKYANTSTKWYCTRNFNFNSLLDNQVWLLTNKDLVTIDVEFINTGTTRRKRLIALYNKVSQLVQSFLDVIRLLSVAAEMSMEQSLIPLKEEFQERHPPHLAIIFAFIKLFQHLQEDLNKQTRRHLDFFYKEVLKLKPVEATPDKVNLVFEIQKQLDQYLLKKGLLLKDGKDNNKAEVYFATDDEIVVNKTQVVDQRTLFLNNQVVKRHVSSDCEEMAVAEGVYMAPDATKANGIDKEFTDDLPSRATLGNKWSKYIDPENKFTYPYPNARLGFILASPVLLLNEGTRTITITLHCELEHDYCKSLLPQIGILNPCCDNPAPPSGIPTIKNNDYPPFLESDKLLADVSAVLNKTYYYISRELIAKAVKKGISKDLQEKLNRLLIIKHIREANNPPSDTDILDPNLCFCSWEEKLYEITLPAIAEFSKGFEQIFTPGEREILKDFFKPRKALNVLFSGDKEWIAAKPPEPGPLEILIFSTAPLVGNLSFTLIIKAKLLPDQPAVTFYNAENLKEDFNTTLPLVKIELDDKIKLVVPTDSCKGSSKACCEKEISGDTREVSLYHFFRNVKLLPATKIDVQVCGLKNLIVQNDENVENVNSLVHPFGARPEVGANFYIGSQEIFSKNWQQIWVNAEWKDKPDLEINYKFYDYGAFEDGTFKITDSSFLRTHAVLENGVWKTENPTPSPFTRRLFNDPTTTVGPMPICGHVAPAINDKDNIDQYHFQRNVLPFDFINTIYEKRDAYSKPLTPLNITSDYGFLRLTLEGVGFQHNRYAFVVARHMMVLSNLVDPTSIPEIIKQLGEAKDIISVIINKINSIPTNLGTIQTKITTALAHIGVPPSPTSLFQQLAKINALLTTLGPGDINSAKAIANLLVTSVGNPLVTALNNIKSEKDAINDIINLNPGINFVFANYNSFGLNRLAQELQLRLLFIDSKIKGDPDLKYGLPKEPYTPAIKELSVDYEAIADINDIKLIHLYPFKDTYKPESLSQQPMLFPTFCDEGNFFIGLKDLVPGSNVNILFQLAEATADSESEREDLMWYYLENNAWKLLRTGFEVLDDDTNGLTTSGIIKFSLPANMTSDNSILPKGLHWIKASIPAKSKSVSEIFGIHTQAIKATFTNDVNNDKLRLSKSLPAGSVAKLKDADSSVKKITQPYDSFGGREPEEEKHFYIRTHELLRHKNRAIQKFDYERLTLEAFPQIYKVKCINHSYALDANKYFNDFPMAPGYVLIAVIPDLNILKAAKSFEPKVPVSMLEDIAETLKKVTSPFVRLWIKNPRYEKVNFCLRIKLLPEKDEVYYKEKVKQDIREFLAPWAIGEYSKLTFGQPISRSDIIQFLESRDYLDYIIDLRMIHADKGMDIKLPVGEEQEIVPITPRSILIAGSIDVCIDAKDCETWCKCNDAVDNKLSTCCDHEKIPVMEYCSDQIKS</sequence>
<evidence type="ECO:0000313" key="1">
    <source>
        <dbReference type="EMBL" id="MBK9983958.1"/>
    </source>
</evidence>
<protein>
    <submittedName>
        <fullName evidence="1">Baseplate J/gp47 family protein</fullName>
    </submittedName>
</protein>
<comment type="caution">
    <text evidence="1">The sequence shown here is derived from an EMBL/GenBank/DDBJ whole genome shotgun (WGS) entry which is preliminary data.</text>
</comment>
<dbReference type="Proteomes" id="UP000808337">
    <property type="component" value="Unassembled WGS sequence"/>
</dbReference>
<organism evidence="1 2">
    <name type="scientific">Candidatus Opimibacter skivensis</name>
    <dbReference type="NCBI Taxonomy" id="2982028"/>
    <lineage>
        <taxon>Bacteria</taxon>
        <taxon>Pseudomonadati</taxon>
        <taxon>Bacteroidota</taxon>
        <taxon>Saprospiria</taxon>
        <taxon>Saprospirales</taxon>
        <taxon>Saprospiraceae</taxon>
        <taxon>Candidatus Opimibacter</taxon>
    </lineage>
</organism>